<protein>
    <submittedName>
        <fullName evidence="1">Thioredoxin</fullName>
    </submittedName>
</protein>
<name>A0A2D1GCW4_9CAUD</name>
<sequence length="186" mass="20806">MPNIPTNPNELPDLSNMLVHQAALNTNQRSRWVILVGRPDEPLYDYLLEVMDSACQDIPHQKLRFATALRTAPFSAQPPEVRRFLEEAMLSHTPCLLLVRGGNVDTMITGAIETDRLRKTVEEFVTETAKDRLNEALAELPPVDRAEPSGELGEYVQIGVTSEGVPLFIRRPDPSPIEAVDIFPDH</sequence>
<dbReference type="EMBL" id="MF919510">
    <property type="protein sequence ID" value="ATN89587.1"/>
    <property type="molecule type" value="Genomic_DNA"/>
</dbReference>
<accession>A0A2D1GCW4</accession>
<evidence type="ECO:0000313" key="1">
    <source>
        <dbReference type="EMBL" id="ATN89587.1"/>
    </source>
</evidence>
<organism evidence="1 2">
    <name type="scientific">Gordonia phage Kabluna</name>
    <dbReference type="NCBI Taxonomy" id="2041511"/>
    <lineage>
        <taxon>Viruses</taxon>
        <taxon>Duplodnaviria</taxon>
        <taxon>Heunggongvirae</taxon>
        <taxon>Uroviricota</taxon>
        <taxon>Caudoviricetes</taxon>
        <taxon>Zierdtviridae</taxon>
        <taxon>Emilbogenvirinae</taxon>
        <taxon>Kablunavirus</taxon>
        <taxon>Kablunavirus kabluna</taxon>
    </lineage>
</organism>
<evidence type="ECO:0000313" key="2">
    <source>
        <dbReference type="Proteomes" id="UP000229692"/>
    </source>
</evidence>
<keyword evidence="2" id="KW-1185">Reference proteome</keyword>
<proteinExistence type="predicted"/>
<reference evidence="1 2" key="1">
    <citation type="submission" date="2017-09" db="EMBL/GenBank/DDBJ databases">
        <authorList>
            <person name="Pope W.H."/>
            <person name="Garlena R.A."/>
            <person name="Russell D.A."/>
            <person name="Jacobs-Sera D."/>
            <person name="Hatfull G.F."/>
        </authorList>
    </citation>
    <scope>NUCLEOTIDE SEQUENCE [LARGE SCALE GENOMIC DNA]</scope>
</reference>
<gene>
    <name evidence="1" type="ORF">SEA_KABLUNA_66</name>
</gene>
<dbReference type="Proteomes" id="UP000229692">
    <property type="component" value="Segment"/>
</dbReference>